<dbReference type="InterPro" id="IPR012902">
    <property type="entry name" value="N_methyl_site"/>
</dbReference>
<dbReference type="AlphaFoldDB" id="A0A5C5XGJ2"/>
<accession>A0A5C5XGJ2</accession>
<dbReference type="InterPro" id="IPR045584">
    <property type="entry name" value="Pilin-like"/>
</dbReference>
<keyword evidence="1" id="KW-1133">Transmembrane helix</keyword>
<name>A0A5C5XGJ2_9PLAN</name>
<keyword evidence="1" id="KW-0472">Membrane</keyword>
<organism evidence="2 3">
    <name type="scientific">Rubinisphaera italica</name>
    <dbReference type="NCBI Taxonomy" id="2527969"/>
    <lineage>
        <taxon>Bacteria</taxon>
        <taxon>Pseudomonadati</taxon>
        <taxon>Planctomycetota</taxon>
        <taxon>Planctomycetia</taxon>
        <taxon>Planctomycetales</taxon>
        <taxon>Planctomycetaceae</taxon>
        <taxon>Rubinisphaera</taxon>
    </lineage>
</organism>
<protein>
    <recommendedName>
        <fullName evidence="4">Type II secretion system protein G</fullName>
    </recommendedName>
</protein>
<sequence length="382" mass="41903">MFNSIRQPENHMQVELREKLSRSGFTMIELLVAIGLIVILSGILLVTLGRTLTSSKEKATRVTLQKINEILKQQQVEFNTAMQRTPSRATQDPCLGSIDVDANLAALLERKRLFRQAFPQRFADLVGPGGAFLGGGNLGTIVATEIAKITAEKQAVDPTWIFFDDPGPPFRAGQHKVETESSELLYLLISKGSAFTTASADAAEFKPTELKDTDGDGLMELVDAWGEPLQFYRWPTRLLRPNFAPGAAAFDAETPADSLRPLIPTVQSVYWTLLANGNLDRATLARDQDDPTALIYRFLQNQQSARTKILGVESNGSDFCTFHTPETYTAMMVVSSGPDLELGLYEPTDVTNFGHLAQPIDKPSVAAEGALNDNLTNLKSEE</sequence>
<reference evidence="2 3" key="1">
    <citation type="submission" date="2019-02" db="EMBL/GenBank/DDBJ databases">
        <title>Deep-cultivation of Planctomycetes and their phenomic and genomic characterization uncovers novel biology.</title>
        <authorList>
            <person name="Wiegand S."/>
            <person name="Jogler M."/>
            <person name="Boedeker C."/>
            <person name="Pinto D."/>
            <person name="Vollmers J."/>
            <person name="Rivas-Marin E."/>
            <person name="Kohn T."/>
            <person name="Peeters S.H."/>
            <person name="Heuer A."/>
            <person name="Rast P."/>
            <person name="Oberbeckmann S."/>
            <person name="Bunk B."/>
            <person name="Jeske O."/>
            <person name="Meyerdierks A."/>
            <person name="Storesund J.E."/>
            <person name="Kallscheuer N."/>
            <person name="Luecker S."/>
            <person name="Lage O.M."/>
            <person name="Pohl T."/>
            <person name="Merkel B.J."/>
            <person name="Hornburger P."/>
            <person name="Mueller R.-W."/>
            <person name="Bruemmer F."/>
            <person name="Labrenz M."/>
            <person name="Spormann A.M."/>
            <person name="Op Den Camp H."/>
            <person name="Overmann J."/>
            <person name="Amann R."/>
            <person name="Jetten M.S.M."/>
            <person name="Mascher T."/>
            <person name="Medema M.H."/>
            <person name="Devos D.P."/>
            <person name="Kaster A.-K."/>
            <person name="Ovreas L."/>
            <person name="Rohde M."/>
            <person name="Galperin M.Y."/>
            <person name="Jogler C."/>
        </authorList>
    </citation>
    <scope>NUCLEOTIDE SEQUENCE [LARGE SCALE GENOMIC DNA]</scope>
    <source>
        <strain evidence="2 3">Pan54</strain>
    </source>
</reference>
<dbReference type="RefSeq" id="WP_165441752.1">
    <property type="nucleotide sequence ID" value="NZ_SJPG01000001.1"/>
</dbReference>
<dbReference type="SUPFAM" id="SSF54523">
    <property type="entry name" value="Pili subunits"/>
    <property type="match status" value="1"/>
</dbReference>
<comment type="caution">
    <text evidence="2">The sequence shown here is derived from an EMBL/GenBank/DDBJ whole genome shotgun (WGS) entry which is preliminary data.</text>
</comment>
<dbReference type="Pfam" id="PF07963">
    <property type="entry name" value="N_methyl"/>
    <property type="match status" value="1"/>
</dbReference>
<evidence type="ECO:0000256" key="1">
    <source>
        <dbReference type="SAM" id="Phobius"/>
    </source>
</evidence>
<keyword evidence="1" id="KW-0812">Transmembrane</keyword>
<evidence type="ECO:0000313" key="3">
    <source>
        <dbReference type="Proteomes" id="UP000316095"/>
    </source>
</evidence>
<evidence type="ECO:0000313" key="2">
    <source>
        <dbReference type="EMBL" id="TWT61819.1"/>
    </source>
</evidence>
<dbReference type="NCBIfam" id="TIGR02532">
    <property type="entry name" value="IV_pilin_GFxxxE"/>
    <property type="match status" value="1"/>
</dbReference>
<gene>
    <name evidence="2" type="ORF">Pan54_25560</name>
</gene>
<dbReference type="Proteomes" id="UP000316095">
    <property type="component" value="Unassembled WGS sequence"/>
</dbReference>
<keyword evidence="3" id="KW-1185">Reference proteome</keyword>
<dbReference type="EMBL" id="SJPG01000001">
    <property type="protein sequence ID" value="TWT61819.1"/>
    <property type="molecule type" value="Genomic_DNA"/>
</dbReference>
<feature type="transmembrane region" description="Helical" evidence="1">
    <location>
        <begin position="25"/>
        <end position="48"/>
    </location>
</feature>
<proteinExistence type="predicted"/>
<evidence type="ECO:0008006" key="4">
    <source>
        <dbReference type="Google" id="ProtNLM"/>
    </source>
</evidence>